<sequence>MTRFLHANRSSTSLENAVAIIGVIMTRPLVVSIPHRLGKDEALRRMKAGLGSARTQYAQLIQVNEEVWSGDRLVFSVTALKQQVSGILDVSEEHVRLEVTLPWLLSRLAQGIQGVIQKKGTLMLEKKTDKS</sequence>
<dbReference type="EMBL" id="JALJZS010000002">
    <property type="protein sequence ID" value="MCP2000499.1"/>
    <property type="molecule type" value="Genomic_DNA"/>
</dbReference>
<protein>
    <submittedName>
        <fullName evidence="1">Uncharacterized protein</fullName>
    </submittedName>
</protein>
<reference evidence="1" key="1">
    <citation type="submission" date="2022-03" db="EMBL/GenBank/DDBJ databases">
        <title>Interactions between chemoautotrophic and heterotrophic bacteria.</title>
        <authorList>
            <person name="Santoro A."/>
        </authorList>
    </citation>
    <scope>NUCLEOTIDE SEQUENCE</scope>
    <source>
        <strain evidence="1">Nb-106</strain>
    </source>
</reference>
<evidence type="ECO:0000313" key="2">
    <source>
        <dbReference type="Proteomes" id="UP001205486"/>
    </source>
</evidence>
<organism evidence="1 2">
    <name type="scientific">Nitrobacter winogradskyi</name>
    <name type="common">Nitrobacter agilis</name>
    <dbReference type="NCBI Taxonomy" id="913"/>
    <lineage>
        <taxon>Bacteria</taxon>
        <taxon>Pseudomonadati</taxon>
        <taxon>Pseudomonadota</taxon>
        <taxon>Alphaproteobacteria</taxon>
        <taxon>Hyphomicrobiales</taxon>
        <taxon>Nitrobacteraceae</taxon>
        <taxon>Nitrobacter</taxon>
    </lineage>
</organism>
<name>A0ACC6AM73_NITWI</name>
<gene>
    <name evidence="1" type="ORF">J2S34_002947</name>
</gene>
<accession>A0ACC6AM73</accession>
<evidence type="ECO:0000313" key="1">
    <source>
        <dbReference type="EMBL" id="MCP2000499.1"/>
    </source>
</evidence>
<comment type="caution">
    <text evidence="1">The sequence shown here is derived from an EMBL/GenBank/DDBJ whole genome shotgun (WGS) entry which is preliminary data.</text>
</comment>
<keyword evidence="2" id="KW-1185">Reference proteome</keyword>
<dbReference type="Proteomes" id="UP001205486">
    <property type="component" value="Unassembled WGS sequence"/>
</dbReference>
<proteinExistence type="predicted"/>